<dbReference type="Proteomes" id="UP000193920">
    <property type="component" value="Unassembled WGS sequence"/>
</dbReference>
<evidence type="ECO:0000313" key="1">
    <source>
        <dbReference type="EMBL" id="ORY72489.1"/>
    </source>
</evidence>
<dbReference type="InterPro" id="IPR036069">
    <property type="entry name" value="DUF34/NIF3_sf"/>
</dbReference>
<keyword evidence="2" id="KW-1185">Reference proteome</keyword>
<dbReference type="PANTHER" id="PTHR41774">
    <property type="match status" value="1"/>
</dbReference>
<reference evidence="1 2" key="1">
    <citation type="submission" date="2016-08" db="EMBL/GenBank/DDBJ databases">
        <title>A Parts List for Fungal Cellulosomes Revealed by Comparative Genomics.</title>
        <authorList>
            <consortium name="DOE Joint Genome Institute"/>
            <person name="Haitjema C.H."/>
            <person name="Gilmore S.P."/>
            <person name="Henske J.K."/>
            <person name="Solomon K.V."/>
            <person name="De Groot R."/>
            <person name="Kuo A."/>
            <person name="Mondo S.J."/>
            <person name="Salamov A.A."/>
            <person name="Labutti K."/>
            <person name="Zhao Z."/>
            <person name="Chiniquy J."/>
            <person name="Barry K."/>
            <person name="Brewer H.M."/>
            <person name="Purvine S.O."/>
            <person name="Wright A.T."/>
            <person name="Boxma B."/>
            <person name="Van Alen T."/>
            <person name="Hackstein J.H."/>
            <person name="Baker S.E."/>
            <person name="Grigoriev I.V."/>
            <person name="O'Malley M.A."/>
        </authorList>
    </citation>
    <scope>NUCLEOTIDE SEQUENCE [LARGE SCALE GENOMIC DNA]</scope>
    <source>
        <strain evidence="1 2">G1</strain>
    </source>
</reference>
<dbReference type="PANTHER" id="PTHR41774:SF1">
    <property type="entry name" value="NGG1P INTERACTING FACTOR NIF3"/>
    <property type="match status" value="1"/>
</dbReference>
<dbReference type="InterPro" id="IPR015867">
    <property type="entry name" value="N-reg_PII/ATP_PRibTrfase_C"/>
</dbReference>
<dbReference type="GO" id="GO:0010038">
    <property type="term" value="P:response to metal ion"/>
    <property type="evidence" value="ECO:0007669"/>
    <property type="project" value="InterPro"/>
</dbReference>
<dbReference type="AlphaFoldDB" id="A0A1Y2ELV3"/>
<evidence type="ECO:0000313" key="2">
    <source>
        <dbReference type="Proteomes" id="UP000193920"/>
    </source>
</evidence>
<comment type="caution">
    <text evidence="1">The sequence shown here is derived from an EMBL/GenBank/DDBJ whole genome shotgun (WGS) entry which is preliminary data.</text>
</comment>
<dbReference type="EMBL" id="MCOG01000039">
    <property type="protein sequence ID" value="ORY72489.1"/>
    <property type="molecule type" value="Genomic_DNA"/>
</dbReference>
<name>A0A1Y2ELV3_9FUNG</name>
<gene>
    <name evidence="1" type="ORF">LY90DRAFT_503717</name>
</gene>
<organism evidence="1 2">
    <name type="scientific">Neocallimastix californiae</name>
    <dbReference type="NCBI Taxonomy" id="1754190"/>
    <lineage>
        <taxon>Eukaryota</taxon>
        <taxon>Fungi</taxon>
        <taxon>Fungi incertae sedis</taxon>
        <taxon>Chytridiomycota</taxon>
        <taxon>Chytridiomycota incertae sedis</taxon>
        <taxon>Neocallimastigomycetes</taxon>
        <taxon>Neocallimastigales</taxon>
        <taxon>Neocallimastigaceae</taxon>
        <taxon>Neocallimastix</taxon>
    </lineage>
</organism>
<dbReference type="STRING" id="1754190.A0A1Y2ELV3"/>
<accession>A0A1Y2ELV3</accession>
<dbReference type="Pfam" id="PF03091">
    <property type="entry name" value="CutA1"/>
    <property type="match status" value="1"/>
</dbReference>
<dbReference type="OrthoDB" id="15981at2759"/>
<dbReference type="SUPFAM" id="SSF102705">
    <property type="entry name" value="NIF3 (NGG1p interacting factor 3)-like"/>
    <property type="match status" value="1"/>
</dbReference>
<sequence length="109" mass="12369">MTSEFVKIEICIPEQNLDEVHKALIEVDAGHIGNYDACITYHLLNGTWRPLVGSNPYSGSTDEINRVKELQVEFICKAENLEKTVKAIRKVHPYETPIINAFPLLNVNF</sequence>
<proteinExistence type="predicted"/>
<evidence type="ECO:0008006" key="3">
    <source>
        <dbReference type="Google" id="ProtNLM"/>
    </source>
</evidence>
<dbReference type="Gene3D" id="3.30.70.120">
    <property type="match status" value="1"/>
</dbReference>
<dbReference type="InterPro" id="IPR004323">
    <property type="entry name" value="Ion_tolerance_CutA"/>
</dbReference>
<protein>
    <recommendedName>
        <fullName evidence="3">ATP phosphoribosyltransferase</fullName>
    </recommendedName>
</protein>